<organism evidence="1 2">
    <name type="scientific">Clostridioides difficile</name>
    <name type="common">Peptoclostridium difficile</name>
    <dbReference type="NCBI Taxonomy" id="1496"/>
    <lineage>
        <taxon>Bacteria</taxon>
        <taxon>Bacillati</taxon>
        <taxon>Bacillota</taxon>
        <taxon>Clostridia</taxon>
        <taxon>Peptostreptococcales</taxon>
        <taxon>Peptostreptococcaceae</taxon>
        <taxon>Clostridioides</taxon>
    </lineage>
</organism>
<protein>
    <submittedName>
        <fullName evidence="1">Uncharacterized protein</fullName>
    </submittedName>
</protein>
<name>A0AB74QHT8_CLODI</name>
<evidence type="ECO:0000313" key="1">
    <source>
        <dbReference type="EMBL" id="VFD36712.1"/>
    </source>
</evidence>
<evidence type="ECO:0000313" key="2">
    <source>
        <dbReference type="Proteomes" id="UP000411588"/>
    </source>
</evidence>
<proteinExistence type="predicted"/>
<dbReference type="Proteomes" id="UP000411588">
    <property type="component" value="Unassembled WGS sequence"/>
</dbReference>
<accession>A0AB74QHT8</accession>
<dbReference type="AlphaFoldDB" id="A0AB74QHT8"/>
<dbReference type="EMBL" id="CAADAN010000031">
    <property type="protein sequence ID" value="VFD36712.1"/>
    <property type="molecule type" value="Genomic_DNA"/>
</dbReference>
<gene>
    <name evidence="1" type="ORF">SAMEA1402399_04129</name>
</gene>
<sequence>MINIIDLRFYLRNDLFTNEELTEITKQITEENVFLYDIAEEKGCHPYTLNKCLQRFEHSSMEVGKFIGEMSELHKEGALTTEELKLKFEIVKEILILIKRSEEAEKILHLLENEKVKTVAEKLYKSRSSVYDILKQMGFKKNKYINVWYHIDNENIAGNVENTKRDVELVHLYQQRYDNFLKNYYLDSEIIDIDKNILDDIETLSEEFEYETVNDFISVLLLRGLQNERFKNKENINNKNDNNNIVKMKDVEHEIFFTQGAEMLEEYYKTNLIDVHKISKTEIEEMNPKELMELYHLKNEGKAKEDFYGRD</sequence>
<dbReference type="RefSeq" id="WP_021370731.1">
    <property type="nucleotide sequence ID" value="NZ_BIOU01000072.1"/>
</dbReference>
<reference evidence="1 2" key="1">
    <citation type="submission" date="2019-02" db="EMBL/GenBank/DDBJ databases">
        <authorList>
            <consortium name="Pathogen Informatics"/>
        </authorList>
    </citation>
    <scope>NUCLEOTIDE SEQUENCE [LARGE SCALE GENOMIC DNA]</scope>
    <source>
        <strain evidence="2">clo34</strain>
    </source>
</reference>
<comment type="caution">
    <text evidence="1">The sequence shown here is derived from an EMBL/GenBank/DDBJ whole genome shotgun (WGS) entry which is preliminary data.</text>
</comment>